<keyword evidence="4" id="KW-0472">Membrane</keyword>
<proteinExistence type="inferred from homology"/>
<accession>A0A0P1GP27</accession>
<evidence type="ECO:0000313" key="6">
    <source>
        <dbReference type="EMBL" id="CUH83873.1"/>
    </source>
</evidence>
<evidence type="ECO:0000259" key="5">
    <source>
        <dbReference type="Pfam" id="PF05157"/>
    </source>
</evidence>
<keyword evidence="2 6" id="KW-0328">Glycosyltransferase</keyword>
<dbReference type="InterPro" id="IPR029044">
    <property type="entry name" value="Nucleotide-diphossugar_trans"/>
</dbReference>
<dbReference type="InterPro" id="IPR007831">
    <property type="entry name" value="T2SS_GspE_N"/>
</dbReference>
<dbReference type="GO" id="GO:0016760">
    <property type="term" value="F:cellulose synthase (UDP-forming) activity"/>
    <property type="evidence" value="ECO:0007669"/>
    <property type="project" value="UniProtKB-EC"/>
</dbReference>
<gene>
    <name evidence="6" type="primary">bcsA_2</name>
    <name evidence="6" type="ORF">TM5383_01077</name>
</gene>
<dbReference type="Gene3D" id="3.90.550.10">
    <property type="entry name" value="Spore Coat Polysaccharide Biosynthesis Protein SpsA, Chain A"/>
    <property type="match status" value="1"/>
</dbReference>
<feature type="transmembrane region" description="Helical" evidence="4">
    <location>
        <begin position="527"/>
        <end position="553"/>
    </location>
</feature>
<organism evidence="6 7">
    <name type="scientific">Thalassovita mediterranea</name>
    <dbReference type="NCBI Taxonomy" id="340021"/>
    <lineage>
        <taxon>Bacteria</taxon>
        <taxon>Pseudomonadati</taxon>
        <taxon>Pseudomonadota</taxon>
        <taxon>Alphaproteobacteria</taxon>
        <taxon>Rhodobacterales</taxon>
        <taxon>Roseobacteraceae</taxon>
        <taxon>Thalassovita</taxon>
    </lineage>
</organism>
<dbReference type="SUPFAM" id="SSF53448">
    <property type="entry name" value="Nucleotide-diphospho-sugar transferases"/>
    <property type="match status" value="1"/>
</dbReference>
<dbReference type="STRING" id="340021.TM5383_01077"/>
<dbReference type="AlphaFoldDB" id="A0A0P1GP27"/>
<name>A0A0P1GP27_9RHOB</name>
<feature type="transmembrane region" description="Helical" evidence="4">
    <location>
        <begin position="573"/>
        <end position="597"/>
    </location>
</feature>
<keyword evidence="4" id="KW-1133">Transmembrane helix</keyword>
<dbReference type="PANTHER" id="PTHR43630">
    <property type="entry name" value="POLY-BETA-1,6-N-ACETYL-D-GLUCOSAMINE SYNTHASE"/>
    <property type="match status" value="1"/>
</dbReference>
<keyword evidence="4" id="KW-0812">Transmembrane</keyword>
<evidence type="ECO:0000256" key="2">
    <source>
        <dbReference type="ARBA" id="ARBA00022676"/>
    </source>
</evidence>
<feature type="transmembrane region" description="Helical" evidence="4">
    <location>
        <begin position="239"/>
        <end position="258"/>
    </location>
</feature>
<dbReference type="SUPFAM" id="SSF160246">
    <property type="entry name" value="EspE N-terminal domain-like"/>
    <property type="match status" value="1"/>
</dbReference>
<evidence type="ECO:0000256" key="1">
    <source>
        <dbReference type="ARBA" id="ARBA00006739"/>
    </source>
</evidence>
<dbReference type="EMBL" id="CYSF01000006">
    <property type="protein sequence ID" value="CUH83873.1"/>
    <property type="molecule type" value="Genomic_DNA"/>
</dbReference>
<dbReference type="EC" id="2.4.1.12" evidence="6"/>
<reference evidence="6 7" key="1">
    <citation type="submission" date="2015-09" db="EMBL/GenBank/DDBJ databases">
        <authorList>
            <consortium name="Swine Surveillance"/>
        </authorList>
    </citation>
    <scope>NUCLEOTIDE SEQUENCE [LARGE SCALE GENOMIC DNA]</scope>
    <source>
        <strain evidence="6 7">CECT 8383</strain>
    </source>
</reference>
<comment type="similarity">
    <text evidence="1">Belongs to the glycosyltransferase 2 family.</text>
</comment>
<dbReference type="OrthoDB" id="7431422at2"/>
<dbReference type="Pfam" id="PF05157">
    <property type="entry name" value="MshEN"/>
    <property type="match status" value="1"/>
</dbReference>
<dbReference type="RefSeq" id="WP_058317991.1">
    <property type="nucleotide sequence ID" value="NZ_CYSF01000006.1"/>
</dbReference>
<feature type="transmembrane region" description="Helical" evidence="4">
    <location>
        <begin position="216"/>
        <end position="233"/>
    </location>
</feature>
<feature type="domain" description="Type II secretion system protein GspE N-terminal" evidence="5">
    <location>
        <begin position="106"/>
        <end position="191"/>
    </location>
</feature>
<dbReference type="Proteomes" id="UP000051681">
    <property type="component" value="Unassembled WGS sequence"/>
</dbReference>
<keyword evidence="7" id="KW-1185">Reference proteome</keyword>
<evidence type="ECO:0000256" key="4">
    <source>
        <dbReference type="SAM" id="Phobius"/>
    </source>
</evidence>
<evidence type="ECO:0000256" key="3">
    <source>
        <dbReference type="ARBA" id="ARBA00022679"/>
    </source>
</evidence>
<dbReference type="Pfam" id="PF13641">
    <property type="entry name" value="Glyco_tranf_2_3"/>
    <property type="match status" value="1"/>
</dbReference>
<keyword evidence="3 6" id="KW-0808">Transferase</keyword>
<sequence length="670" mass="74738">MVSTHSPDLLRRVSSGAVTINGSGRGAFQGAVDRPQPPSVVPKNAPTALAPQFGQYVLDHGLIKAAELLAAQQLALRRGIPLFDSLCALHPNHEETLARYHADWLGLPYYIGDCSDVAPDVLAGFDPQRCLRLSALPLYRRAGKLHLAVANPAEFEPKALRADLDWSDCALQYAPRSRIHAQVQAMCDTQLSLAASARVDLHESCRTWGLRPNRRTITLGSVPVAMIVCFAFWPQPTFLALTLWALLTLVLAATMKTLSLASFLTRPRTSHSVAQHSPLPHISVLVPLYKEPEVLPNLLRRLNRLDYPNALLEVLVLLEESDQITRTAMERADLPMHLRVIIVPDGTPRTKPRAMNYALDFCRGDIIGIYDAEDAPEPDQLRKVAAALHDAPDDLAGVQGILDYYNPRQNWIARCFTIEYAAWFRVMLPGMRRLGFAIPLGGTTVFCRRDVLLTLGGWDAHNVTEDADLGIRLARHGYRIEMLASTTFEEATCRPLSWVRQRSRWLKGYIATYLVHMRSPRQLLHQLGVWQFCGVQLHFVTALSQFFLAPLLWSFWILPLGFGHPLQSVAPAPLLQAVVVGFIVVECLTFAVAITACHPRERRYLLPWVPTLHLYFPMAVFAAYKASIELIIAPFYWDKTQHGHAQDTADMSDQTPIRLQAGSAQPADVT</sequence>
<evidence type="ECO:0000313" key="7">
    <source>
        <dbReference type="Proteomes" id="UP000051681"/>
    </source>
</evidence>
<protein>
    <submittedName>
        <fullName evidence="6">Cellulose synthase catalytic subunit [UDP-forming]</fullName>
        <ecNumber evidence="6">2.4.1.12</ecNumber>
    </submittedName>
</protein>
<dbReference type="PANTHER" id="PTHR43630:SF1">
    <property type="entry name" value="POLY-BETA-1,6-N-ACETYL-D-GLUCOSAMINE SYNTHASE"/>
    <property type="match status" value="1"/>
</dbReference>
<dbReference type="InterPro" id="IPR037257">
    <property type="entry name" value="T2SS_E_N_sf"/>
</dbReference>